<name>A0A061FEZ1_THECC</name>
<sequence>MKRKQRNTSYQNINQSMYCQLLVSFIQRDEVVRIGSMFASALLRAIKFIEDHWKELCSNIKTGYLSDWITDSGCRNALSLIMKHDPALADSIENICGCRSWEGIIRKLWPKAKYIGAITMGVMRQYTTTLDFYSGGLPLVSSFYACSEAICGINLEPLDKPADVSYTILPNMAYFEFLPVKTMTQEVQFNGVSEQESIEMKSNNEDIEAVDLVNVKLGQFYELVVTTFTGVIGEEHQRKDSVEGGKERHPIRREERKEKESVAHDNPATFESLYSPSVLNAIDLVIRLEEEVENLSKDLGLLDGVRASLSTALLLNVPCLNNVLASLMVCELAHLSASVVCLFCVAYLCVMLARGFFPDNTSPQADTLRHLKPPLTP</sequence>
<feature type="region of interest" description="Disordered" evidence="3">
    <location>
        <begin position="236"/>
        <end position="263"/>
    </location>
</feature>
<evidence type="ECO:0000256" key="3">
    <source>
        <dbReference type="SAM" id="MobiDB-lite"/>
    </source>
</evidence>
<dbReference type="GO" id="GO:0005737">
    <property type="term" value="C:cytoplasm"/>
    <property type="evidence" value="ECO:0000318"/>
    <property type="project" value="GO_Central"/>
</dbReference>
<dbReference type="PANTHER" id="PTHR31901">
    <property type="entry name" value="GH3 DOMAIN-CONTAINING PROTEIN"/>
    <property type="match status" value="1"/>
</dbReference>
<gene>
    <name evidence="6" type="ORF">TCM_031555</name>
</gene>
<keyword evidence="4" id="KW-1133">Transmembrane helix</keyword>
<accession>A0A061FEZ1</accession>
<dbReference type="Pfam" id="PF23571">
    <property type="entry name" value="GH3_M"/>
    <property type="match status" value="1"/>
</dbReference>
<dbReference type="Pfam" id="PF03321">
    <property type="entry name" value="GH3"/>
    <property type="match status" value="1"/>
</dbReference>
<reference evidence="6 7" key="1">
    <citation type="journal article" date="2013" name="Genome Biol.">
        <title>The genome sequence of the most widely cultivated cacao type and its use to identify candidate genes regulating pod color.</title>
        <authorList>
            <person name="Motamayor J.C."/>
            <person name="Mockaitis K."/>
            <person name="Schmutz J."/>
            <person name="Haiminen N."/>
            <person name="Iii D.L."/>
            <person name="Cornejo O."/>
            <person name="Findley S.D."/>
            <person name="Zheng P."/>
            <person name="Utro F."/>
            <person name="Royaert S."/>
            <person name="Saski C."/>
            <person name="Jenkins J."/>
            <person name="Podicheti R."/>
            <person name="Zhao M."/>
            <person name="Scheffler B.E."/>
            <person name="Stack J.C."/>
            <person name="Feltus F.A."/>
            <person name="Mustiga G.M."/>
            <person name="Amores F."/>
            <person name="Phillips W."/>
            <person name="Marelli J.P."/>
            <person name="May G.D."/>
            <person name="Shapiro H."/>
            <person name="Ma J."/>
            <person name="Bustamante C.D."/>
            <person name="Schnell R.J."/>
            <person name="Main D."/>
            <person name="Gilbert D."/>
            <person name="Parida L."/>
            <person name="Kuhn D.N."/>
        </authorList>
    </citation>
    <scope>NUCLEOTIDE SEQUENCE [LARGE SCALE GENOMIC DNA]</scope>
    <source>
        <strain evidence="7">cv. Matina 1-6</strain>
    </source>
</reference>
<dbReference type="EMBL" id="CM001885">
    <property type="protein sequence ID" value="EOY13044.1"/>
    <property type="molecule type" value="Genomic_DNA"/>
</dbReference>
<feature type="domain" description="GH3 middle" evidence="5">
    <location>
        <begin position="166"/>
        <end position="231"/>
    </location>
</feature>
<feature type="transmembrane region" description="Helical" evidence="4">
    <location>
        <begin position="332"/>
        <end position="353"/>
    </location>
</feature>
<dbReference type="eggNOG" id="ENOG502QPMU">
    <property type="taxonomic scope" value="Eukaryota"/>
</dbReference>
<keyword evidence="7" id="KW-1185">Reference proteome</keyword>
<evidence type="ECO:0000259" key="5">
    <source>
        <dbReference type="Pfam" id="PF23571"/>
    </source>
</evidence>
<evidence type="ECO:0000313" key="6">
    <source>
        <dbReference type="EMBL" id="EOY13044.1"/>
    </source>
</evidence>
<dbReference type="InterPro" id="IPR055377">
    <property type="entry name" value="GH3_M"/>
</dbReference>
<dbReference type="PANTHER" id="PTHR31901:SF57">
    <property type="entry name" value="INDOLE-3-ACETIC ACID-AMIDO SYNTHETASE GH3.17-LIKE ISOFORM X3"/>
    <property type="match status" value="1"/>
</dbReference>
<evidence type="ECO:0000256" key="2">
    <source>
        <dbReference type="ARBA" id="ARBA00022598"/>
    </source>
</evidence>
<evidence type="ECO:0000256" key="4">
    <source>
        <dbReference type="SAM" id="Phobius"/>
    </source>
</evidence>
<protein>
    <submittedName>
        <fullName evidence="6">Auxin-responsive GH3 family protein</fullName>
    </submittedName>
</protein>
<keyword evidence="4" id="KW-0812">Transmembrane</keyword>
<proteinExistence type="inferred from homology"/>
<organism evidence="6 7">
    <name type="scientific">Theobroma cacao</name>
    <name type="common">Cacao</name>
    <name type="synonym">Cocoa</name>
    <dbReference type="NCBI Taxonomy" id="3641"/>
    <lineage>
        <taxon>Eukaryota</taxon>
        <taxon>Viridiplantae</taxon>
        <taxon>Streptophyta</taxon>
        <taxon>Embryophyta</taxon>
        <taxon>Tracheophyta</taxon>
        <taxon>Spermatophyta</taxon>
        <taxon>Magnoliopsida</taxon>
        <taxon>eudicotyledons</taxon>
        <taxon>Gunneridae</taxon>
        <taxon>Pentapetalae</taxon>
        <taxon>rosids</taxon>
        <taxon>malvids</taxon>
        <taxon>Malvales</taxon>
        <taxon>Malvaceae</taxon>
        <taxon>Byttnerioideae</taxon>
        <taxon>Theobroma</taxon>
    </lineage>
</organism>
<dbReference type="InParanoid" id="A0A061FEZ1"/>
<evidence type="ECO:0000256" key="1">
    <source>
        <dbReference type="ARBA" id="ARBA00008068"/>
    </source>
</evidence>
<keyword evidence="2" id="KW-0436">Ligase</keyword>
<dbReference type="HOGENOM" id="CLU_734487_0_0_1"/>
<comment type="similarity">
    <text evidence="1">Belongs to the IAA-amido conjugating enzyme family.</text>
</comment>
<dbReference type="AlphaFoldDB" id="A0A061FEZ1"/>
<dbReference type="Gramene" id="EOY13044">
    <property type="protein sequence ID" value="EOY13044"/>
    <property type="gene ID" value="TCM_031555"/>
</dbReference>
<dbReference type="Proteomes" id="UP000026915">
    <property type="component" value="Chromosome 7"/>
</dbReference>
<dbReference type="InterPro" id="IPR004993">
    <property type="entry name" value="GH3"/>
</dbReference>
<dbReference type="GO" id="GO:0016881">
    <property type="term" value="F:acid-amino acid ligase activity"/>
    <property type="evidence" value="ECO:0000318"/>
    <property type="project" value="GO_Central"/>
</dbReference>
<evidence type="ECO:0000313" key="7">
    <source>
        <dbReference type="Proteomes" id="UP000026915"/>
    </source>
</evidence>
<keyword evidence="4" id="KW-0472">Membrane</keyword>